<name>A0A2J6RPG7_HYAVF</name>
<dbReference type="InterPro" id="IPR025676">
    <property type="entry name" value="Clr5_dom"/>
</dbReference>
<proteinExistence type="predicted"/>
<dbReference type="Proteomes" id="UP000235786">
    <property type="component" value="Unassembled WGS sequence"/>
</dbReference>
<evidence type="ECO:0000313" key="3">
    <source>
        <dbReference type="Proteomes" id="UP000235786"/>
    </source>
</evidence>
<protein>
    <recommendedName>
        <fullName evidence="1">Clr5 domain-containing protein</fullName>
    </recommendedName>
</protein>
<accession>A0A2J6RPG7</accession>
<dbReference type="PANTHER" id="PTHR38788">
    <property type="entry name" value="CLR5 DOMAIN-CONTAINING PROTEIN"/>
    <property type="match status" value="1"/>
</dbReference>
<gene>
    <name evidence="2" type="ORF">L207DRAFT_427942</name>
</gene>
<evidence type="ECO:0000313" key="2">
    <source>
        <dbReference type="EMBL" id="PMD40390.1"/>
    </source>
</evidence>
<evidence type="ECO:0000259" key="1">
    <source>
        <dbReference type="Pfam" id="PF14420"/>
    </source>
</evidence>
<dbReference type="Pfam" id="PF14420">
    <property type="entry name" value="Clr5"/>
    <property type="match status" value="1"/>
</dbReference>
<reference evidence="2 3" key="1">
    <citation type="submission" date="2016-04" db="EMBL/GenBank/DDBJ databases">
        <title>A degradative enzymes factory behind the ericoid mycorrhizal symbiosis.</title>
        <authorList>
            <consortium name="DOE Joint Genome Institute"/>
            <person name="Martino E."/>
            <person name="Morin E."/>
            <person name="Grelet G."/>
            <person name="Kuo A."/>
            <person name="Kohler A."/>
            <person name="Daghino S."/>
            <person name="Barry K."/>
            <person name="Choi C."/>
            <person name="Cichocki N."/>
            <person name="Clum A."/>
            <person name="Copeland A."/>
            <person name="Hainaut M."/>
            <person name="Haridas S."/>
            <person name="Labutti K."/>
            <person name="Lindquist E."/>
            <person name="Lipzen A."/>
            <person name="Khouja H.-R."/>
            <person name="Murat C."/>
            <person name="Ohm R."/>
            <person name="Olson A."/>
            <person name="Spatafora J."/>
            <person name="Veneault-Fourrey C."/>
            <person name="Henrissat B."/>
            <person name="Grigoriev I."/>
            <person name="Martin F."/>
            <person name="Perotto S."/>
        </authorList>
    </citation>
    <scope>NUCLEOTIDE SEQUENCE [LARGE SCALE GENOMIC DNA]</scope>
    <source>
        <strain evidence="2 3">F</strain>
    </source>
</reference>
<sequence length="116" mass="13598">QKWDSLKDEIHSIYLINDATLKNTKPSIENKHGFLASARKWKEKLKKWKFNKNRSASDMNIILSKAEKRVREEGKETVFFHGKTHITKERIEHFKRKKTKSEVEIVSSIAGMSEAQ</sequence>
<dbReference type="PANTHER" id="PTHR38788:SF3">
    <property type="entry name" value="CLR5 DOMAIN-CONTAINING PROTEIN"/>
    <property type="match status" value="1"/>
</dbReference>
<keyword evidence="3" id="KW-1185">Reference proteome</keyword>
<dbReference type="OrthoDB" id="5986190at2759"/>
<organism evidence="2 3">
    <name type="scientific">Hyaloscypha variabilis (strain UAMH 11265 / GT02V1 / F)</name>
    <name type="common">Meliniomyces variabilis</name>
    <dbReference type="NCBI Taxonomy" id="1149755"/>
    <lineage>
        <taxon>Eukaryota</taxon>
        <taxon>Fungi</taxon>
        <taxon>Dikarya</taxon>
        <taxon>Ascomycota</taxon>
        <taxon>Pezizomycotina</taxon>
        <taxon>Leotiomycetes</taxon>
        <taxon>Helotiales</taxon>
        <taxon>Hyaloscyphaceae</taxon>
        <taxon>Hyaloscypha</taxon>
        <taxon>Hyaloscypha variabilis</taxon>
    </lineage>
</organism>
<feature type="domain" description="Clr5" evidence="1">
    <location>
        <begin position="2"/>
        <end position="52"/>
    </location>
</feature>
<feature type="non-terminal residue" evidence="2">
    <location>
        <position position="1"/>
    </location>
</feature>
<dbReference type="AlphaFoldDB" id="A0A2J6RPG7"/>
<dbReference type="EMBL" id="KZ613945">
    <property type="protein sequence ID" value="PMD40390.1"/>
    <property type="molecule type" value="Genomic_DNA"/>
</dbReference>